<dbReference type="KEGG" id="daa:AKL17_1632"/>
<evidence type="ECO:0000313" key="2">
    <source>
        <dbReference type="EMBL" id="AMY68884.1"/>
    </source>
</evidence>
<dbReference type="AlphaFoldDB" id="A0A159Z3V2"/>
<evidence type="ECO:0000259" key="1">
    <source>
        <dbReference type="Pfam" id="PF22302"/>
    </source>
</evidence>
<proteinExistence type="predicted"/>
<feature type="domain" description="DUF6968" evidence="1">
    <location>
        <begin position="8"/>
        <end position="92"/>
    </location>
</feature>
<sequence>MSVATFVERIFDLPGARVRAQFCQPVAVATAEFACHWRIVWPDREEAGRVFGEDGVQALMLALRRVSDVLMQSEPYKAGNLTLWGQRDLDLPPGWGAGPLYTIPHPPAS</sequence>
<name>A0A159Z3V2_9RHOB</name>
<dbReference type="InterPro" id="IPR054241">
    <property type="entry name" value="DUF6968"/>
</dbReference>
<dbReference type="Proteomes" id="UP000076128">
    <property type="component" value="Chromosome"/>
</dbReference>
<protein>
    <recommendedName>
        <fullName evidence="1">DUF6968 domain-containing protein</fullName>
    </recommendedName>
</protein>
<organism evidence="2 3">
    <name type="scientific">Frigidibacter mobilis</name>
    <dbReference type="NCBI Taxonomy" id="1335048"/>
    <lineage>
        <taxon>Bacteria</taxon>
        <taxon>Pseudomonadati</taxon>
        <taxon>Pseudomonadota</taxon>
        <taxon>Alphaproteobacteria</taxon>
        <taxon>Rhodobacterales</taxon>
        <taxon>Paracoccaceae</taxon>
        <taxon>Frigidibacter</taxon>
    </lineage>
</organism>
<dbReference type="RefSeq" id="WP_066812053.1">
    <property type="nucleotide sequence ID" value="NZ_CP012661.1"/>
</dbReference>
<accession>A0A159Z3V2</accession>
<evidence type="ECO:0000313" key="3">
    <source>
        <dbReference type="Proteomes" id="UP000076128"/>
    </source>
</evidence>
<dbReference type="Pfam" id="PF22302">
    <property type="entry name" value="DUF6968"/>
    <property type="match status" value="1"/>
</dbReference>
<dbReference type="OrthoDB" id="7276171at2"/>
<gene>
    <name evidence="2" type="ORF">AKL17_1632</name>
</gene>
<keyword evidence="3" id="KW-1185">Reference proteome</keyword>
<dbReference type="EMBL" id="CP012661">
    <property type="protein sequence ID" value="AMY68884.1"/>
    <property type="molecule type" value="Genomic_DNA"/>
</dbReference>
<reference evidence="2 3" key="1">
    <citation type="submission" date="2015-09" db="EMBL/GenBank/DDBJ databases">
        <title>Complete genome sequence of Defluviimonas alba cai42t isolated from an oilfield in Xinjiang.</title>
        <authorList>
            <person name="Geng S."/>
            <person name="Pan X."/>
            <person name="Wu X."/>
        </authorList>
    </citation>
    <scope>NUCLEOTIDE SEQUENCE [LARGE SCALE GENOMIC DNA]</scope>
    <source>
        <strain evidence="3">cai42</strain>
    </source>
</reference>